<keyword evidence="7" id="KW-0539">Nucleus</keyword>
<dbReference type="PROSITE" id="PS50162">
    <property type="entry name" value="RECA_2"/>
    <property type="match status" value="1"/>
</dbReference>
<dbReference type="GO" id="GO:0005634">
    <property type="term" value="C:nucleus"/>
    <property type="evidence" value="ECO:0007669"/>
    <property type="project" value="UniProtKB-SubCell"/>
</dbReference>
<evidence type="ECO:0000256" key="8">
    <source>
        <dbReference type="PROSITE-ProRule" id="PRU10072"/>
    </source>
</evidence>
<organism evidence="11 12">
    <name type="scientific">Malus baccata</name>
    <name type="common">Siberian crab apple</name>
    <name type="synonym">Pyrus baccata</name>
    <dbReference type="NCBI Taxonomy" id="106549"/>
    <lineage>
        <taxon>Eukaryota</taxon>
        <taxon>Viridiplantae</taxon>
        <taxon>Streptophyta</taxon>
        <taxon>Embryophyta</taxon>
        <taxon>Tracheophyta</taxon>
        <taxon>Spermatophyta</taxon>
        <taxon>Magnoliopsida</taxon>
        <taxon>eudicotyledons</taxon>
        <taxon>Gunneridae</taxon>
        <taxon>Pentapetalae</taxon>
        <taxon>rosids</taxon>
        <taxon>fabids</taxon>
        <taxon>Rosales</taxon>
        <taxon>Rosaceae</taxon>
        <taxon>Amygdaloideae</taxon>
        <taxon>Maleae</taxon>
        <taxon>Malus</taxon>
    </lineage>
</organism>
<dbReference type="InterPro" id="IPR018085">
    <property type="entry name" value="Ura-DNA_Glyclase_AS"/>
</dbReference>
<dbReference type="HAMAP" id="MF_00148">
    <property type="entry name" value="UDG"/>
    <property type="match status" value="1"/>
</dbReference>
<dbReference type="NCBIfam" id="TIGR00628">
    <property type="entry name" value="ung"/>
    <property type="match status" value="1"/>
</dbReference>
<evidence type="ECO:0000313" key="12">
    <source>
        <dbReference type="Proteomes" id="UP000315295"/>
    </source>
</evidence>
<evidence type="ECO:0000313" key="11">
    <source>
        <dbReference type="EMBL" id="TQD81655.1"/>
    </source>
</evidence>
<evidence type="ECO:0000259" key="10">
    <source>
        <dbReference type="PROSITE" id="PS50162"/>
    </source>
</evidence>
<keyword evidence="5 7" id="KW-0378">Hydrolase</keyword>
<dbReference type="SMART" id="SM00987">
    <property type="entry name" value="UreE_C"/>
    <property type="match status" value="1"/>
</dbReference>
<dbReference type="AlphaFoldDB" id="A0A540L5D5"/>
<dbReference type="CDD" id="cd10027">
    <property type="entry name" value="UDG-F1-like"/>
    <property type="match status" value="1"/>
</dbReference>
<dbReference type="GO" id="GO:0097510">
    <property type="term" value="P:base-excision repair, AP site formation via deaminated base removal"/>
    <property type="evidence" value="ECO:0007669"/>
    <property type="project" value="TreeGrafter"/>
</dbReference>
<dbReference type="GO" id="GO:0140664">
    <property type="term" value="F:ATP-dependent DNA damage sensor activity"/>
    <property type="evidence" value="ECO:0007669"/>
    <property type="project" value="InterPro"/>
</dbReference>
<dbReference type="NCBIfam" id="NF003592">
    <property type="entry name" value="PRK05254.1-5"/>
    <property type="match status" value="1"/>
</dbReference>
<dbReference type="PROSITE" id="PS00130">
    <property type="entry name" value="U_DNA_GLYCOSYLASE"/>
    <property type="match status" value="1"/>
</dbReference>
<dbReference type="Proteomes" id="UP000315295">
    <property type="component" value="Unassembled WGS sequence"/>
</dbReference>
<dbReference type="GO" id="GO:0005524">
    <property type="term" value="F:ATP binding"/>
    <property type="evidence" value="ECO:0007669"/>
    <property type="project" value="InterPro"/>
</dbReference>
<dbReference type="SUPFAM" id="SSF52540">
    <property type="entry name" value="P-loop containing nucleoside triphosphate hydrolases"/>
    <property type="match status" value="1"/>
</dbReference>
<dbReference type="NCBIfam" id="NF003589">
    <property type="entry name" value="PRK05254.1-2"/>
    <property type="match status" value="1"/>
</dbReference>
<dbReference type="SMART" id="SM00986">
    <property type="entry name" value="UDG"/>
    <property type="match status" value="1"/>
</dbReference>
<gene>
    <name evidence="11" type="ORF">C1H46_032812</name>
</gene>
<dbReference type="Pfam" id="PF11267">
    <property type="entry name" value="DUF3067"/>
    <property type="match status" value="1"/>
</dbReference>
<feature type="compositionally biased region" description="Acidic residues" evidence="9">
    <location>
        <begin position="672"/>
        <end position="683"/>
    </location>
</feature>
<comment type="similarity">
    <text evidence="2 7">Belongs to the uracil-DNA glycosylase (UDG) superfamily. UNG family.</text>
</comment>
<name>A0A540L5D5_MALBA</name>
<dbReference type="GO" id="GO:0004844">
    <property type="term" value="F:uracil DNA N-glycosylase activity"/>
    <property type="evidence" value="ECO:0007669"/>
    <property type="project" value="UniProtKB-UniRule"/>
</dbReference>
<feature type="compositionally biased region" description="Low complexity" evidence="9">
    <location>
        <begin position="304"/>
        <end position="317"/>
    </location>
</feature>
<dbReference type="Gene3D" id="3.40.470.10">
    <property type="entry name" value="Uracil-DNA glycosylase-like domain"/>
    <property type="match status" value="1"/>
</dbReference>
<dbReference type="Gene3D" id="3.40.50.300">
    <property type="entry name" value="P-loop containing nucleotide triphosphate hydrolases"/>
    <property type="match status" value="1"/>
</dbReference>
<protein>
    <recommendedName>
        <fullName evidence="3 7">Uracil-DNA glycosylase</fullName>
        <shortName evidence="7">UDG</shortName>
        <ecNumber evidence="3 7">3.2.2.27</ecNumber>
    </recommendedName>
</protein>
<dbReference type="InterPro" id="IPR005122">
    <property type="entry name" value="Uracil-DNA_glycosylase-like"/>
</dbReference>
<dbReference type="FunFam" id="3.40.470.10:FF:000001">
    <property type="entry name" value="Uracil-DNA glycosylase"/>
    <property type="match status" value="1"/>
</dbReference>
<dbReference type="STRING" id="106549.A0A540L5D5"/>
<evidence type="ECO:0000256" key="1">
    <source>
        <dbReference type="ARBA" id="ARBA00001400"/>
    </source>
</evidence>
<dbReference type="NCBIfam" id="NF003591">
    <property type="entry name" value="PRK05254.1-4"/>
    <property type="match status" value="1"/>
</dbReference>
<dbReference type="Pfam" id="PF03167">
    <property type="entry name" value="UDG"/>
    <property type="match status" value="1"/>
</dbReference>
<feature type="region of interest" description="Disordered" evidence="9">
    <location>
        <begin position="286"/>
        <end position="319"/>
    </location>
</feature>
<comment type="function">
    <text evidence="7">Excises uracil residues from the DNA which can arise as a result of misincorporation of dUMP residues by DNA polymerase or due to deamination of cytosine.</text>
</comment>
<feature type="domain" description="RecA family profile 1" evidence="10">
    <location>
        <begin position="2"/>
        <end position="219"/>
    </location>
</feature>
<evidence type="ECO:0000256" key="5">
    <source>
        <dbReference type="ARBA" id="ARBA00022801"/>
    </source>
</evidence>
<comment type="caution">
    <text evidence="11">The sequence shown here is derived from an EMBL/GenBank/DDBJ whole genome shotgun (WGS) entry which is preliminary data.</text>
</comment>
<dbReference type="EC" id="3.2.2.27" evidence="3 7"/>
<proteinExistence type="inferred from homology"/>
<reference evidence="11 12" key="1">
    <citation type="journal article" date="2019" name="G3 (Bethesda)">
        <title>Sequencing of a Wild Apple (Malus baccata) Genome Unravels the Differences Between Cultivated and Wild Apple Species Regarding Disease Resistance and Cold Tolerance.</title>
        <authorList>
            <person name="Chen X."/>
        </authorList>
    </citation>
    <scope>NUCLEOTIDE SEQUENCE [LARGE SCALE GENOMIC DNA]</scope>
    <source>
        <strain evidence="12">cv. Shandingzi</strain>
        <tissue evidence="11">Leaves</tissue>
    </source>
</reference>
<dbReference type="Gene3D" id="3.30.428.40">
    <property type="entry name" value="Protein of unknown function DUF3067"/>
    <property type="match status" value="1"/>
</dbReference>
<dbReference type="EMBL" id="VIEB01000757">
    <property type="protein sequence ID" value="TQD81655.1"/>
    <property type="molecule type" value="Genomic_DNA"/>
</dbReference>
<keyword evidence="12" id="KW-1185">Reference proteome</keyword>
<dbReference type="SUPFAM" id="SSF52141">
    <property type="entry name" value="Uracil-DNA glycosylase-like"/>
    <property type="match status" value="1"/>
</dbReference>
<feature type="region of interest" description="Disordered" evidence="9">
    <location>
        <begin position="248"/>
        <end position="268"/>
    </location>
</feature>
<evidence type="ECO:0000256" key="4">
    <source>
        <dbReference type="ARBA" id="ARBA00022763"/>
    </source>
</evidence>
<keyword evidence="7" id="KW-0496">Mitochondrion</keyword>
<dbReference type="GO" id="GO:0003677">
    <property type="term" value="F:DNA binding"/>
    <property type="evidence" value="ECO:0007669"/>
    <property type="project" value="InterPro"/>
</dbReference>
<dbReference type="NCBIfam" id="NF003588">
    <property type="entry name" value="PRK05254.1-1"/>
    <property type="match status" value="1"/>
</dbReference>
<dbReference type="InterPro" id="IPR002043">
    <property type="entry name" value="UDG_fam1"/>
</dbReference>
<accession>A0A540L5D5</accession>
<feature type="compositionally biased region" description="Basic and acidic residues" evidence="9">
    <location>
        <begin position="684"/>
        <end position="695"/>
    </location>
</feature>
<feature type="active site" description="Proton acceptor" evidence="7 8">
    <location>
        <position position="424"/>
    </location>
</feature>
<evidence type="ECO:0000256" key="3">
    <source>
        <dbReference type="ARBA" id="ARBA00012030"/>
    </source>
</evidence>
<dbReference type="GO" id="GO:0005739">
    <property type="term" value="C:mitochondrion"/>
    <property type="evidence" value="ECO:0007669"/>
    <property type="project" value="UniProtKB-SubCell"/>
</dbReference>
<feature type="region of interest" description="Disordered" evidence="9">
    <location>
        <begin position="663"/>
        <end position="695"/>
    </location>
</feature>
<evidence type="ECO:0000256" key="9">
    <source>
        <dbReference type="SAM" id="MobiDB-lite"/>
    </source>
</evidence>
<dbReference type="InterPro" id="IPR027417">
    <property type="entry name" value="P-loop_NTPase"/>
</dbReference>
<sequence>MTPKRWIDGDESAAEMLGRVAAERPFLLIPPLHRVPLCVGNVVELVGPSSSAKTLILIQAAVNCILPKEWNGVHYGGLERLVMFLDLDCRFDILRLSEMLKLRIMEPNGSMNYDEGLFNLCMRRFLYVRCYDSLQFLATLKTMHYRLRKEKVEHHVSIYLLMIDSIGSFHWIDRGSTFFPLGGVKRKRLSLQSVSDAVVQEIRKLQLVHPMLVIATKEIILGNAYGAYETKHTIRVLAPIHKAYHSRRLSTSGIPSERERKMGSTTKTAAKKNKTLFDLFPPATAPSAKRFKSDSTASAGHSLSSTTNNDSSAASTDLTAQQKSRIEFQKLLAKARRNLSTCSNRVSHSKSKGEGVKLEELLVEETWLEALPSELQKPYAKTLSKFVESELCGGVPIYPPTHLIFNALNSTSFDRVKAVILGQDPYHGPGQAMGLSFSVPEGVKVPSSLVNIFKELNKDLGCSIPSHGNLEKWAVQGVLLLNAVLTVRNHQANSHAKKGWEQFTDAVIKTISQKRDGIVFLLWGNSAQQKIRLIDESKHHILKAAHPSGLSANRGFFGCRIFTLCATCKRNTGYNSMENSFPFSYVVLVRNKWQFLHFSYDMTSIISSHRCNWSLGVQETVNVGKGFNKVLFPGCNGSYFPSRGLGFSTGNCHIRRQSNRRHRPIFSSTTDDGNDINPDDSEDPRDAKETGGVDNNEMLRENLERLVGRDDSAFSGIDLATLIRNKYGRSYDVQLIKKEFLGRNLLALNVMWKYMEQRSFPLTEEEYLLRLDDVANTLKCWGAVSHIRNSLATVKERPRIGKAVSIFIDMDESGGRANEWIYK</sequence>
<dbReference type="InterPro" id="IPR020588">
    <property type="entry name" value="RecA_ATP-bd"/>
</dbReference>
<evidence type="ECO:0000256" key="6">
    <source>
        <dbReference type="ARBA" id="ARBA00023204"/>
    </source>
</evidence>
<comment type="catalytic activity">
    <reaction evidence="1 7">
        <text>Hydrolyzes single-stranded DNA or mismatched double-stranded DNA and polynucleotides, releasing free uracil.</text>
        <dbReference type="EC" id="3.2.2.27"/>
    </reaction>
</comment>
<dbReference type="CDD" id="cd19490">
    <property type="entry name" value="XRCC2"/>
    <property type="match status" value="1"/>
</dbReference>
<comment type="subcellular location">
    <subcellularLocation>
        <location evidence="7">Mitochondrion</location>
    </subcellularLocation>
    <subcellularLocation>
        <location evidence="7">Nucleus</location>
    </subcellularLocation>
</comment>
<evidence type="ECO:0000256" key="7">
    <source>
        <dbReference type="HAMAP-Rule" id="MF_03166"/>
    </source>
</evidence>
<evidence type="ECO:0000256" key="2">
    <source>
        <dbReference type="ARBA" id="ARBA00008184"/>
    </source>
</evidence>
<dbReference type="InterPro" id="IPR036895">
    <property type="entry name" value="Uracil-DNA_glycosylase-like_sf"/>
</dbReference>
<dbReference type="PANTHER" id="PTHR11264">
    <property type="entry name" value="URACIL-DNA GLYCOSYLASE"/>
    <property type="match status" value="1"/>
</dbReference>
<dbReference type="InterPro" id="IPR021420">
    <property type="entry name" value="DUF3067"/>
</dbReference>
<dbReference type="PANTHER" id="PTHR11264:SF0">
    <property type="entry name" value="URACIL-DNA GLYCOSYLASE"/>
    <property type="match status" value="1"/>
</dbReference>
<keyword evidence="4 7" id="KW-0227">DNA damage</keyword>
<keyword evidence="6 7" id="KW-0234">DNA repair</keyword>
<feature type="compositionally biased region" description="Polar residues" evidence="9">
    <location>
        <begin position="294"/>
        <end position="303"/>
    </location>
</feature>